<gene>
    <name evidence="2" type="ORF">FC50_GL000489</name>
</gene>
<dbReference type="InterPro" id="IPR037873">
    <property type="entry name" value="BamE-like"/>
</dbReference>
<dbReference type="Proteomes" id="UP000051922">
    <property type="component" value="Unassembled WGS sequence"/>
</dbReference>
<dbReference type="EMBL" id="AZFJ01000037">
    <property type="protein sequence ID" value="KRL86841.1"/>
    <property type="molecule type" value="Genomic_DNA"/>
</dbReference>
<dbReference type="PATRIC" id="fig|1423783.4.peg.505"/>
<accession>A0A0R1U057</accession>
<protein>
    <recommendedName>
        <fullName evidence="4">DUF3862 domain-containing protein</fullName>
    </recommendedName>
</protein>
<dbReference type="InterPro" id="IPR024418">
    <property type="entry name" value="DUF3862"/>
</dbReference>
<keyword evidence="3" id="KW-1185">Reference proteome</keyword>
<sequence length="78" mass="8693">MKTDRKNDITLDAYNKITTSTSYDDVNKQLGEPNSINESVFSGTTTLIAVYMNKDMTQFATITFTNNAVSSKTETNLK</sequence>
<dbReference type="AlphaFoldDB" id="A0A0R1U057"/>
<organism evidence="2 3">
    <name type="scientific">Lacticaseibacillus pantheris DSM 15945 = JCM 12539 = NBRC 106106</name>
    <dbReference type="NCBI Taxonomy" id="1423783"/>
    <lineage>
        <taxon>Bacteria</taxon>
        <taxon>Bacillati</taxon>
        <taxon>Bacillota</taxon>
        <taxon>Bacilli</taxon>
        <taxon>Lactobacillales</taxon>
        <taxon>Lactobacillaceae</taxon>
        <taxon>Lacticaseibacillus</taxon>
    </lineage>
</organism>
<dbReference type="Gene3D" id="3.30.1450.10">
    <property type="match status" value="1"/>
</dbReference>
<proteinExistence type="predicted"/>
<dbReference type="Pfam" id="PF12978">
    <property type="entry name" value="DUF3862"/>
    <property type="match status" value="1"/>
</dbReference>
<evidence type="ECO:0000313" key="2">
    <source>
        <dbReference type="EMBL" id="KRL86841.1"/>
    </source>
</evidence>
<keyword evidence="1" id="KW-0732">Signal</keyword>
<name>A0A0R1U057_9LACO</name>
<comment type="caution">
    <text evidence="2">The sequence shown here is derived from an EMBL/GenBank/DDBJ whole genome shotgun (WGS) entry which is preliminary data.</text>
</comment>
<reference evidence="2 3" key="1">
    <citation type="journal article" date="2015" name="Genome Announc.">
        <title>Expanding the biotechnology potential of lactobacilli through comparative genomics of 213 strains and associated genera.</title>
        <authorList>
            <person name="Sun Z."/>
            <person name="Harris H.M."/>
            <person name="McCann A."/>
            <person name="Guo C."/>
            <person name="Argimon S."/>
            <person name="Zhang W."/>
            <person name="Yang X."/>
            <person name="Jeffery I.B."/>
            <person name="Cooney J.C."/>
            <person name="Kagawa T.F."/>
            <person name="Liu W."/>
            <person name="Song Y."/>
            <person name="Salvetti E."/>
            <person name="Wrobel A."/>
            <person name="Rasinkangas P."/>
            <person name="Parkhill J."/>
            <person name="Rea M.C."/>
            <person name="O'Sullivan O."/>
            <person name="Ritari J."/>
            <person name="Douillard F.P."/>
            <person name="Paul Ross R."/>
            <person name="Yang R."/>
            <person name="Briner A.E."/>
            <person name="Felis G.E."/>
            <person name="de Vos W.M."/>
            <person name="Barrangou R."/>
            <person name="Klaenhammer T.R."/>
            <person name="Caufield P.W."/>
            <person name="Cui Y."/>
            <person name="Zhang H."/>
            <person name="O'Toole P.W."/>
        </authorList>
    </citation>
    <scope>NUCLEOTIDE SEQUENCE [LARGE SCALE GENOMIC DNA]</scope>
    <source>
        <strain evidence="2 3">DSM 15945</strain>
    </source>
</reference>
<evidence type="ECO:0000313" key="3">
    <source>
        <dbReference type="Proteomes" id="UP000051922"/>
    </source>
</evidence>
<evidence type="ECO:0008006" key="4">
    <source>
        <dbReference type="Google" id="ProtNLM"/>
    </source>
</evidence>
<evidence type="ECO:0000256" key="1">
    <source>
        <dbReference type="ARBA" id="ARBA00022729"/>
    </source>
</evidence>